<dbReference type="InterPro" id="IPR003609">
    <property type="entry name" value="Pan_app"/>
</dbReference>
<dbReference type="PROSITE" id="PS51782">
    <property type="entry name" value="LYSM"/>
    <property type="match status" value="5"/>
</dbReference>
<dbReference type="SMART" id="SM00054">
    <property type="entry name" value="EFh"/>
    <property type="match status" value="2"/>
</dbReference>
<evidence type="ECO:0000313" key="7">
    <source>
        <dbReference type="Proteomes" id="UP000836404"/>
    </source>
</evidence>
<dbReference type="InterPro" id="IPR002048">
    <property type="entry name" value="EF_hand_dom"/>
</dbReference>
<dbReference type="PROSITE" id="PS51257">
    <property type="entry name" value="PROKAR_LIPOPROTEIN"/>
    <property type="match status" value="1"/>
</dbReference>
<dbReference type="PROSITE" id="PS50948">
    <property type="entry name" value="PAN"/>
    <property type="match status" value="1"/>
</dbReference>
<dbReference type="InterPro" id="IPR018392">
    <property type="entry name" value="LysM"/>
</dbReference>
<dbReference type="GO" id="GO:0008061">
    <property type="term" value="F:chitin binding"/>
    <property type="evidence" value="ECO:0007669"/>
    <property type="project" value="UniProtKB-KW"/>
</dbReference>
<dbReference type="SMART" id="SM00257">
    <property type="entry name" value="LysM"/>
    <property type="match status" value="6"/>
</dbReference>
<evidence type="ECO:0000256" key="1">
    <source>
        <dbReference type="ARBA" id="ARBA00022669"/>
    </source>
</evidence>
<name>A0A9N8QDF8_9BASI</name>
<dbReference type="SUPFAM" id="SSF54106">
    <property type="entry name" value="LysM domain"/>
    <property type="match status" value="5"/>
</dbReference>
<evidence type="ECO:0000313" key="6">
    <source>
        <dbReference type="EMBL" id="CAD6936655.1"/>
    </source>
</evidence>
<dbReference type="InterPro" id="IPR011992">
    <property type="entry name" value="EF-hand-dom_pair"/>
</dbReference>
<feature type="region of interest" description="Disordered" evidence="4">
    <location>
        <begin position="1482"/>
        <end position="1504"/>
    </location>
</feature>
<dbReference type="SUPFAM" id="SSF47473">
    <property type="entry name" value="EF-hand"/>
    <property type="match status" value="1"/>
</dbReference>
<feature type="signal peptide" evidence="5">
    <location>
        <begin position="1"/>
        <end position="31"/>
    </location>
</feature>
<dbReference type="InterPro" id="IPR052210">
    <property type="entry name" value="LysM1-like"/>
</dbReference>
<dbReference type="CDD" id="cd00118">
    <property type="entry name" value="LysM"/>
    <property type="match status" value="5"/>
</dbReference>
<evidence type="ECO:0000256" key="5">
    <source>
        <dbReference type="SAM" id="SignalP"/>
    </source>
</evidence>
<evidence type="ECO:0000256" key="2">
    <source>
        <dbReference type="ARBA" id="ARBA00022837"/>
    </source>
</evidence>
<dbReference type="PROSITE" id="PS50222">
    <property type="entry name" value="EF_HAND_2"/>
    <property type="match status" value="2"/>
</dbReference>
<dbReference type="CDD" id="cd00051">
    <property type="entry name" value="EFh"/>
    <property type="match status" value="1"/>
</dbReference>
<dbReference type="PANTHER" id="PTHR34997">
    <property type="entry name" value="AM15"/>
    <property type="match status" value="1"/>
</dbReference>
<keyword evidence="2" id="KW-0106">Calcium</keyword>
<keyword evidence="3" id="KW-0843">Virulence</keyword>
<reference evidence="6 7" key="1">
    <citation type="submission" date="2020-10" db="EMBL/GenBank/DDBJ databases">
        <authorList>
            <person name="Sedaghatjoo S."/>
        </authorList>
    </citation>
    <scope>NUCLEOTIDE SEQUENCE [LARGE SCALE GENOMIC DNA]</scope>
    <source>
        <strain evidence="6 7">LLFL</strain>
    </source>
</reference>
<keyword evidence="1" id="KW-0147">Chitin-binding</keyword>
<dbReference type="InterPro" id="IPR018247">
    <property type="entry name" value="EF_Hand_1_Ca_BS"/>
</dbReference>
<accession>A0A9N8QDF8</accession>
<gene>
    <name evidence="6" type="ORF">JKILLFL_G7854</name>
</gene>
<evidence type="ECO:0000256" key="4">
    <source>
        <dbReference type="SAM" id="MobiDB-lite"/>
    </source>
</evidence>
<keyword evidence="5" id="KW-0732">Signal</keyword>
<dbReference type="Gene3D" id="1.10.238.10">
    <property type="entry name" value="EF-hand"/>
    <property type="match status" value="1"/>
</dbReference>
<protein>
    <submittedName>
        <fullName evidence="6">Uncharacterized protein</fullName>
    </submittedName>
</protein>
<organism evidence="6 7">
    <name type="scientific">Tilletia laevis</name>
    <dbReference type="NCBI Taxonomy" id="157183"/>
    <lineage>
        <taxon>Eukaryota</taxon>
        <taxon>Fungi</taxon>
        <taxon>Dikarya</taxon>
        <taxon>Basidiomycota</taxon>
        <taxon>Ustilaginomycotina</taxon>
        <taxon>Exobasidiomycetes</taxon>
        <taxon>Tilletiales</taxon>
        <taxon>Tilletiaceae</taxon>
        <taxon>Tilletia</taxon>
    </lineage>
</organism>
<dbReference type="Gene3D" id="3.10.350.10">
    <property type="entry name" value="LysM domain"/>
    <property type="match status" value="5"/>
</dbReference>
<comment type="caution">
    <text evidence="6">The sequence shown here is derived from an EMBL/GenBank/DDBJ whole genome shotgun (WGS) entry which is preliminary data.</text>
</comment>
<dbReference type="Proteomes" id="UP000836404">
    <property type="component" value="Unassembled WGS sequence"/>
</dbReference>
<evidence type="ECO:0000256" key="3">
    <source>
        <dbReference type="ARBA" id="ARBA00023026"/>
    </source>
</evidence>
<dbReference type="Gene3D" id="3.50.4.10">
    <property type="entry name" value="Hepatocyte Growth Factor"/>
    <property type="match status" value="1"/>
</dbReference>
<dbReference type="PANTHER" id="PTHR34997:SF1">
    <property type="entry name" value="PEPTIDOGLYCAN-BINDING LYSIN DOMAIN"/>
    <property type="match status" value="1"/>
</dbReference>
<proteinExistence type="predicted"/>
<sequence>MRVIKGNSSSISSWTSLILVWVFFSCSTVAAYNCTTTYSVVSGDSCDVICRKNNVPASQLQQLNSGLNCAGLQVGQSLCLRAKEYDCGTATYTVASGDTCYSIASAKGISTTQLTNDNPGLNCNAIYVGQVLCVSATTPGTTSTATTTTTTSKAATTTTATATSSATASPSSTAAVVCSNYSTVQAGDTCDKICARSKVSLYNLQQLNTASICSSLQSGAGICVDGSSNNCGGITTVASGQGCSDIATKSNTTVANLRTLNPNINVNCTNIYAGEVLCVKPRPPTPTWYQTCTSQYSVVVGDTCNKIAAKLSLTTTQLLGLNSALSCSALQVGQMLCGFRPSVSVCPQPVFIKSADTCYGLASNVSMSLPEWQSLNTFNNASVACDALPIGNIVCQAQGNASLPAVSGTNPGSVPLCSTCDKSKSCCSQYSICAPLWSDFCSRNNTCQSNCQGDPGVVIPPRPTGGIGYINDTSQWGKLPEQPSGCGKCPTGTCCSGVSSGFCAPSNSWYCQSANGCTANCSATPAPNPYAGITLRNSTSIKYVFPAGDYSKSGGNPCGNCSASNSVSGTDSGGQYCCNSRVQCAPRSNSTSCYVAAGCLFNCLDRVYPAEDTDFFGTASVVVVQQPFGNSTERLPRRDTQQFDKFGRSQPELIDDVIQRSEPPLVGEDHARLLSGMPLSWFQVLDQDADGFVTLDELESILSMNWESPQAAYTARRAFALPEPVELLEALDRDGDDRISREELANLLRARKRTAPEVCSALRLKSETCQSRHLLQCSGYLPAAEAACRNGHDNLIQKCIENHPCDEICSCIRSVEQAALGRADLHSTETSLSIKRELQVVRGGPHRHGIGHHKRLLPALFAAALAALLEIDLAALLVAVGAALYQVQYFYSFRFTSVTFWDPNGGKPPPACSTYLFWSRSCGAIMSEGSHRCDPQGTRVYGHSCWDHFRYGSRGCGFLNLGCKSLCANVNADGCPCSLVNNYDMQADVSYPGTVYSTVDISAPSACADLCNKDTTCVLFEIPPLTADHKSPQCLLKSSADSPVTLTGTTSFVKKSALSSGCKGNIQFSSGKAGDDWFADGSSPVRRRGEADLDSREFLEEEKLRTDLVPVQSRGFGPPGKTTFASPNAILELAALVVFLYSRTQPNMNGDPVFQTLAGSGGDIWPFYRWTNVDNTNRPEVTNTNTGGWNWAEITQRLLNAYRRFVIDAGVLPSIPANPAAGSTAARLIPPSLRSIIAANAGQITGSQTWPYRGVFAGTPTAYANIQIAQAANVGFFQSGGVGPTSLEGAFILALQVAGVNFGAVRSALQAAQRQGNAGGDYTSSMLSGNIGNQFSMCIPAFLRSTGTERTMGQYSCNTADSPRRVPQNGVYFTLDLDPDLAYDPNRNILIFAVHTTDPEARIRLTNNNAAMNNPTFTGRLASGSLPANPGSSGGEVRNLAHAHVGLITQQQLSDFNNNPRPGQDFPRYREIVGFHFYLNPEESATDPRQQYRDQDGSPGGSGS</sequence>
<dbReference type="Pfam" id="PF01476">
    <property type="entry name" value="LysM"/>
    <property type="match status" value="5"/>
</dbReference>
<dbReference type="Pfam" id="PF13202">
    <property type="entry name" value="EF-hand_5"/>
    <property type="match status" value="1"/>
</dbReference>
<keyword evidence="7" id="KW-1185">Reference proteome</keyword>
<dbReference type="EMBL" id="CAJHJF010003604">
    <property type="protein sequence ID" value="CAD6936655.1"/>
    <property type="molecule type" value="Genomic_DNA"/>
</dbReference>
<dbReference type="GO" id="GO:0005509">
    <property type="term" value="F:calcium ion binding"/>
    <property type="evidence" value="ECO:0007669"/>
    <property type="project" value="InterPro"/>
</dbReference>
<dbReference type="PROSITE" id="PS00018">
    <property type="entry name" value="EF_HAND_1"/>
    <property type="match status" value="2"/>
</dbReference>
<feature type="chain" id="PRO_5041112144" evidence="5">
    <location>
        <begin position="32"/>
        <end position="1504"/>
    </location>
</feature>
<dbReference type="InterPro" id="IPR036779">
    <property type="entry name" value="LysM_dom_sf"/>
</dbReference>